<dbReference type="Pfam" id="PF00106">
    <property type="entry name" value="adh_short"/>
    <property type="match status" value="1"/>
</dbReference>
<keyword evidence="3" id="KW-0560">Oxidoreductase</keyword>
<dbReference type="PRINTS" id="PR00080">
    <property type="entry name" value="SDRFAMILY"/>
</dbReference>
<dbReference type="Proteomes" id="UP000189703">
    <property type="component" value="Unplaced"/>
</dbReference>
<evidence type="ECO:0000256" key="2">
    <source>
        <dbReference type="ARBA" id="ARBA00006484"/>
    </source>
</evidence>
<dbReference type="AlphaFoldDB" id="A0A1U7ZR34"/>
<dbReference type="GO" id="GO:0005829">
    <property type="term" value="C:cytosol"/>
    <property type="evidence" value="ECO:0000318"/>
    <property type="project" value="GO_Central"/>
</dbReference>
<evidence type="ECO:0000256" key="1">
    <source>
        <dbReference type="ARBA" id="ARBA00004606"/>
    </source>
</evidence>
<dbReference type="NCBIfam" id="NF004825">
    <property type="entry name" value="PRK06181.1"/>
    <property type="match status" value="1"/>
</dbReference>
<dbReference type="OMA" id="IIDLNFW"/>
<dbReference type="STRING" id="4432.A0A1U7ZR34"/>
<keyword evidence="5" id="KW-1185">Reference proteome</keyword>
<dbReference type="InterPro" id="IPR020904">
    <property type="entry name" value="Sc_DH/Rdtase_CS"/>
</dbReference>
<dbReference type="Gene3D" id="3.40.50.720">
    <property type="entry name" value="NAD(P)-binding Rossmann-like Domain"/>
    <property type="match status" value="1"/>
</dbReference>
<dbReference type="GeneID" id="104592833"/>
<evidence type="ECO:0000256" key="4">
    <source>
        <dbReference type="RuleBase" id="RU000363"/>
    </source>
</evidence>
<gene>
    <name evidence="6" type="primary">LOC104592833</name>
</gene>
<dbReference type="GO" id="GO:0016491">
    <property type="term" value="F:oxidoreductase activity"/>
    <property type="evidence" value="ECO:0000318"/>
    <property type="project" value="GO_Central"/>
</dbReference>
<dbReference type="PRINTS" id="PR00081">
    <property type="entry name" value="GDHRDH"/>
</dbReference>
<dbReference type="OrthoDB" id="47007at2759"/>
<evidence type="ECO:0000256" key="3">
    <source>
        <dbReference type="ARBA" id="ARBA00023002"/>
    </source>
</evidence>
<evidence type="ECO:0000313" key="6">
    <source>
        <dbReference type="RefSeq" id="XP_010250644.1"/>
    </source>
</evidence>
<sequence>MDTIHKLLNFVAPPLALVALCLTLPLLYICKIISYILRSISTEDLTGKVVIITGASSGIGEHLAYEYGRRGARLVLVARRENSLREVAKKAGQLGSPDVLVVRADVSKVEDCKRFIQEAVNHFGRIDHLICNAGITCACIFEDALDVTNFRTVMDINFWGSIYSTYFAIPHLRKSKGKIIVISSSAGSFVSPMMSLYGASKAAMINFYETLRVELGQEVKVTLVTPGFVESEMTQGKHLSKGGSLEVDAELRDVAIGAVPVLSVSECTKSIVNGACRGDRYVTEPSWFGLLFVFQFCCPELVEWFCRMLYGTKPGASNRETLSRKLLDVVGAKKFFYPSSIHSSQIKKD</sequence>
<dbReference type="InterPro" id="IPR002347">
    <property type="entry name" value="SDR_fam"/>
</dbReference>
<dbReference type="SUPFAM" id="SSF51735">
    <property type="entry name" value="NAD(P)-binding Rossmann-fold domains"/>
    <property type="match status" value="1"/>
</dbReference>
<dbReference type="PROSITE" id="PS00061">
    <property type="entry name" value="ADH_SHORT"/>
    <property type="match status" value="1"/>
</dbReference>
<dbReference type="InterPro" id="IPR036291">
    <property type="entry name" value="NAD(P)-bd_dom_sf"/>
</dbReference>
<evidence type="ECO:0000313" key="5">
    <source>
        <dbReference type="Proteomes" id="UP000189703"/>
    </source>
</evidence>
<dbReference type="PANTHER" id="PTHR43391">
    <property type="entry name" value="RETINOL DEHYDROGENASE-RELATED"/>
    <property type="match status" value="1"/>
</dbReference>
<organism evidence="5 6">
    <name type="scientific">Nelumbo nucifera</name>
    <name type="common">Sacred lotus</name>
    <dbReference type="NCBI Taxonomy" id="4432"/>
    <lineage>
        <taxon>Eukaryota</taxon>
        <taxon>Viridiplantae</taxon>
        <taxon>Streptophyta</taxon>
        <taxon>Embryophyta</taxon>
        <taxon>Tracheophyta</taxon>
        <taxon>Spermatophyta</taxon>
        <taxon>Magnoliopsida</taxon>
        <taxon>Proteales</taxon>
        <taxon>Nelumbonaceae</taxon>
        <taxon>Nelumbo</taxon>
    </lineage>
</organism>
<dbReference type="KEGG" id="nnu:104592833"/>
<comment type="subcellular location">
    <subcellularLocation>
        <location evidence="1">Membrane</location>
        <topology evidence="1">Single-pass type II membrane protein</topology>
    </subcellularLocation>
</comment>
<accession>A0A1U7ZR34</accession>
<name>A0A1U7ZR34_NELNU</name>
<dbReference type="eggNOG" id="KOG1205">
    <property type="taxonomic scope" value="Eukaryota"/>
</dbReference>
<protein>
    <submittedName>
        <fullName evidence="6">11-beta-hydroxysteroid dehydrogenase 1B-like</fullName>
    </submittedName>
</protein>
<dbReference type="PANTHER" id="PTHR43391:SF78">
    <property type="entry name" value="11-BETA-HYDROXYSTEROID DEHYDROGENASE 1B-LIKE ISOFORM X1"/>
    <property type="match status" value="1"/>
</dbReference>
<reference evidence="6" key="1">
    <citation type="submission" date="2025-08" db="UniProtKB">
        <authorList>
            <consortium name="RefSeq"/>
        </authorList>
    </citation>
    <scope>IDENTIFICATION</scope>
</reference>
<dbReference type="GO" id="GO:0016020">
    <property type="term" value="C:membrane"/>
    <property type="evidence" value="ECO:0007669"/>
    <property type="project" value="UniProtKB-SubCell"/>
</dbReference>
<dbReference type="FunCoup" id="A0A1U7ZR34">
    <property type="interactions" value="147"/>
</dbReference>
<comment type="similarity">
    <text evidence="2 4">Belongs to the short-chain dehydrogenases/reductases (SDR) family.</text>
</comment>
<dbReference type="RefSeq" id="XP_010250644.1">
    <property type="nucleotide sequence ID" value="XM_010252342.2"/>
</dbReference>
<proteinExistence type="inferred from homology"/>